<keyword evidence="2" id="KW-1185">Reference proteome</keyword>
<comment type="caution">
    <text evidence="1">The sequence shown here is derived from an EMBL/GenBank/DDBJ whole genome shotgun (WGS) entry which is preliminary data.</text>
</comment>
<protein>
    <submittedName>
        <fullName evidence="1">Uncharacterized protein</fullName>
    </submittedName>
</protein>
<organism evidence="1 2">
    <name type="scientific">Dichanthelium oligosanthes</name>
    <dbReference type="NCBI Taxonomy" id="888268"/>
    <lineage>
        <taxon>Eukaryota</taxon>
        <taxon>Viridiplantae</taxon>
        <taxon>Streptophyta</taxon>
        <taxon>Embryophyta</taxon>
        <taxon>Tracheophyta</taxon>
        <taxon>Spermatophyta</taxon>
        <taxon>Magnoliopsida</taxon>
        <taxon>Liliopsida</taxon>
        <taxon>Poales</taxon>
        <taxon>Poaceae</taxon>
        <taxon>PACMAD clade</taxon>
        <taxon>Panicoideae</taxon>
        <taxon>Panicodae</taxon>
        <taxon>Paniceae</taxon>
        <taxon>Dichantheliinae</taxon>
        <taxon>Dichanthelium</taxon>
    </lineage>
</organism>
<dbReference type="Proteomes" id="UP000095767">
    <property type="component" value="Unassembled WGS sequence"/>
</dbReference>
<accession>A0A1E5W2I6</accession>
<gene>
    <name evidence="1" type="ORF">BAE44_0007386</name>
</gene>
<dbReference type="EMBL" id="LWDX02023042">
    <property type="protein sequence ID" value="OEL31592.1"/>
    <property type="molecule type" value="Genomic_DNA"/>
</dbReference>
<name>A0A1E5W2I6_9POAL</name>
<dbReference type="Pfam" id="PF07893">
    <property type="entry name" value="DUF1668"/>
    <property type="match status" value="2"/>
</dbReference>
<evidence type="ECO:0000313" key="2">
    <source>
        <dbReference type="Proteomes" id="UP000095767"/>
    </source>
</evidence>
<evidence type="ECO:0000313" key="1">
    <source>
        <dbReference type="EMBL" id="OEL31592.1"/>
    </source>
</evidence>
<dbReference type="InterPro" id="IPR012871">
    <property type="entry name" value="DUF1668_ORYSA"/>
</dbReference>
<dbReference type="PANTHER" id="PTHR33085">
    <property type="entry name" value="OS12G0113100 PROTEIN-RELATED"/>
    <property type="match status" value="1"/>
</dbReference>
<dbReference type="PANTHER" id="PTHR33085:SF113">
    <property type="entry name" value="OS05G0126000 PROTEIN"/>
    <property type="match status" value="1"/>
</dbReference>
<sequence length="211" mass="23275">MESIRLPAASLRFDPNASPDAVHHKWKMDCFGLSEDRIICADNCGLAFLYDAGLRSVVPLPALHSPKRCPISLPVPDVEEHGRGGGACLYVMEKVPRPCPDEGQVEAFVYAMSEMSYDRVESLWFGISEQDDLPCASDLSCALKGEKPGLLGVWRNRFPIEWEPLEATTQIVSLGSGRFFMLDFFHTVLEEMSLLCSLVWSCCLGENGASG</sequence>
<reference evidence="1 2" key="1">
    <citation type="submission" date="2016-09" db="EMBL/GenBank/DDBJ databases">
        <title>The draft genome of Dichanthelium oligosanthes: A C3 panicoid grass species.</title>
        <authorList>
            <person name="Studer A.J."/>
            <person name="Schnable J.C."/>
            <person name="Brutnell T.P."/>
        </authorList>
    </citation>
    <scope>NUCLEOTIDE SEQUENCE [LARGE SCALE GENOMIC DNA]</scope>
    <source>
        <strain evidence="2">cv. Kellogg 1175</strain>
        <tissue evidence="1">Leaf</tissue>
    </source>
</reference>
<dbReference type="OrthoDB" id="692330at2759"/>
<proteinExistence type="predicted"/>
<dbReference type="AlphaFoldDB" id="A0A1E5W2I6"/>